<dbReference type="GO" id="GO:0003677">
    <property type="term" value="F:DNA binding"/>
    <property type="evidence" value="ECO:0007669"/>
    <property type="project" value="UniProtKB-KW"/>
</dbReference>
<keyword evidence="3" id="KW-0731">Sigma factor</keyword>
<organism evidence="8 9">
    <name type="scientific">Candidatus Methylacidithermus pantelleriae</name>
    <dbReference type="NCBI Taxonomy" id="2744239"/>
    <lineage>
        <taxon>Bacteria</taxon>
        <taxon>Pseudomonadati</taxon>
        <taxon>Verrucomicrobiota</taxon>
        <taxon>Methylacidiphilae</taxon>
        <taxon>Methylacidiphilales</taxon>
        <taxon>Methylacidiphilaceae</taxon>
        <taxon>Candidatus Methylacidithermus</taxon>
    </lineage>
</organism>
<dbReference type="RefSeq" id="WP_174581786.1">
    <property type="nucleotide sequence ID" value="NZ_CAJNOB010000001.1"/>
</dbReference>
<feature type="domain" description="RNA polymerase sigma factor 70 region 4 type 2" evidence="7">
    <location>
        <begin position="158"/>
        <end position="206"/>
    </location>
</feature>
<dbReference type="PANTHER" id="PTHR43133:SF8">
    <property type="entry name" value="RNA POLYMERASE SIGMA FACTOR HI_1459-RELATED"/>
    <property type="match status" value="1"/>
</dbReference>
<gene>
    <name evidence="8" type="ORF">MPNT_10361</name>
</gene>
<dbReference type="InterPro" id="IPR013324">
    <property type="entry name" value="RNA_pol_sigma_r3/r4-like"/>
</dbReference>
<comment type="caution">
    <text evidence="8">The sequence shown here is derived from an EMBL/GenBank/DDBJ whole genome shotgun (WGS) entry which is preliminary data.</text>
</comment>
<dbReference type="GO" id="GO:0016987">
    <property type="term" value="F:sigma factor activity"/>
    <property type="evidence" value="ECO:0007669"/>
    <property type="project" value="UniProtKB-KW"/>
</dbReference>
<evidence type="ECO:0000259" key="6">
    <source>
        <dbReference type="Pfam" id="PF04542"/>
    </source>
</evidence>
<dbReference type="AlphaFoldDB" id="A0A8J2FRE5"/>
<keyword evidence="5" id="KW-0804">Transcription</keyword>
<dbReference type="Gene3D" id="1.10.1740.10">
    <property type="match status" value="1"/>
</dbReference>
<reference evidence="8" key="1">
    <citation type="submission" date="2021-02" db="EMBL/GenBank/DDBJ databases">
        <authorList>
            <person name="Cremers G."/>
            <person name="Picone N."/>
        </authorList>
    </citation>
    <scope>NUCLEOTIDE SEQUENCE</scope>
    <source>
        <strain evidence="8">PQ17</strain>
    </source>
</reference>
<dbReference type="GO" id="GO:0006352">
    <property type="term" value="P:DNA-templated transcription initiation"/>
    <property type="evidence" value="ECO:0007669"/>
    <property type="project" value="InterPro"/>
</dbReference>
<feature type="domain" description="RNA polymerase sigma-70 region 2" evidence="6">
    <location>
        <begin position="51"/>
        <end position="118"/>
    </location>
</feature>
<dbReference type="EMBL" id="CAJNOB010000001">
    <property type="protein sequence ID" value="CAF0689775.1"/>
    <property type="molecule type" value="Genomic_DNA"/>
</dbReference>
<dbReference type="SUPFAM" id="SSF88659">
    <property type="entry name" value="Sigma3 and sigma4 domains of RNA polymerase sigma factors"/>
    <property type="match status" value="1"/>
</dbReference>
<dbReference type="InterPro" id="IPR013325">
    <property type="entry name" value="RNA_pol_sigma_r2"/>
</dbReference>
<dbReference type="Gene3D" id="1.10.10.10">
    <property type="entry name" value="Winged helix-like DNA-binding domain superfamily/Winged helix DNA-binding domain"/>
    <property type="match status" value="1"/>
</dbReference>
<dbReference type="Pfam" id="PF04542">
    <property type="entry name" value="Sigma70_r2"/>
    <property type="match status" value="1"/>
</dbReference>
<dbReference type="InterPro" id="IPR013249">
    <property type="entry name" value="RNA_pol_sigma70_r4_t2"/>
</dbReference>
<dbReference type="InterPro" id="IPR014284">
    <property type="entry name" value="RNA_pol_sigma-70_dom"/>
</dbReference>
<evidence type="ECO:0000256" key="2">
    <source>
        <dbReference type="ARBA" id="ARBA00023015"/>
    </source>
</evidence>
<name>A0A8J2FRE5_9BACT</name>
<evidence type="ECO:0000256" key="5">
    <source>
        <dbReference type="ARBA" id="ARBA00023163"/>
    </source>
</evidence>
<evidence type="ECO:0000313" key="8">
    <source>
        <dbReference type="EMBL" id="CAF0689775.1"/>
    </source>
</evidence>
<evidence type="ECO:0000259" key="7">
    <source>
        <dbReference type="Pfam" id="PF08281"/>
    </source>
</evidence>
<evidence type="ECO:0000313" key="9">
    <source>
        <dbReference type="Proteomes" id="UP000663859"/>
    </source>
</evidence>
<evidence type="ECO:0000256" key="3">
    <source>
        <dbReference type="ARBA" id="ARBA00023082"/>
    </source>
</evidence>
<keyword evidence="2" id="KW-0805">Transcription regulation</keyword>
<dbReference type="InterPro" id="IPR039425">
    <property type="entry name" value="RNA_pol_sigma-70-like"/>
</dbReference>
<dbReference type="InterPro" id="IPR007627">
    <property type="entry name" value="RNA_pol_sigma70_r2"/>
</dbReference>
<dbReference type="PANTHER" id="PTHR43133">
    <property type="entry name" value="RNA POLYMERASE ECF-TYPE SIGMA FACTO"/>
    <property type="match status" value="1"/>
</dbReference>
<dbReference type="CDD" id="cd06171">
    <property type="entry name" value="Sigma70_r4"/>
    <property type="match status" value="1"/>
</dbReference>
<keyword evidence="9" id="KW-1185">Reference proteome</keyword>
<sequence>MNLSERALARPHDPLVSLHFVPSKQALGKTDLDWACMARLAQGDKRALDELMSRWQRPVFGFLLRLVGNQEDALDLAQETFVRLYRARQTYRPSAPFSTYLFSIAANLARNFLRWKRRHKSYVCPGKEPNMGSSSVEEIIDETPSPREQLHHNEREKAIRDAVLALPPAMRVVLVLFEYEDLSYQQIAQILGMSTKGVECRLYRARHILKRKLRTFLEEKEGS</sequence>
<accession>A0A8J2FRE5</accession>
<protein>
    <submittedName>
        <fullName evidence="8">Putative RNA polymerase sigma-H factor</fullName>
    </submittedName>
</protein>
<comment type="similarity">
    <text evidence="1">Belongs to the sigma-70 factor family. ECF subfamily.</text>
</comment>
<dbReference type="SUPFAM" id="SSF88946">
    <property type="entry name" value="Sigma2 domain of RNA polymerase sigma factors"/>
    <property type="match status" value="1"/>
</dbReference>
<keyword evidence="4" id="KW-0238">DNA-binding</keyword>
<evidence type="ECO:0000256" key="1">
    <source>
        <dbReference type="ARBA" id="ARBA00010641"/>
    </source>
</evidence>
<dbReference type="Proteomes" id="UP000663859">
    <property type="component" value="Unassembled WGS sequence"/>
</dbReference>
<dbReference type="InterPro" id="IPR036388">
    <property type="entry name" value="WH-like_DNA-bd_sf"/>
</dbReference>
<dbReference type="Pfam" id="PF08281">
    <property type="entry name" value="Sigma70_r4_2"/>
    <property type="match status" value="1"/>
</dbReference>
<dbReference type="NCBIfam" id="TIGR02937">
    <property type="entry name" value="sigma70-ECF"/>
    <property type="match status" value="1"/>
</dbReference>
<proteinExistence type="inferred from homology"/>
<evidence type="ECO:0000256" key="4">
    <source>
        <dbReference type="ARBA" id="ARBA00023125"/>
    </source>
</evidence>